<keyword evidence="2" id="KW-1185">Reference proteome</keyword>
<reference evidence="1" key="1">
    <citation type="thesis" date="2021" institute="BYU ScholarsArchive" country="Provo, UT, USA">
        <title>Applications of and Algorithms for Genome Assembly and Genomic Analyses with an Emphasis on Marine Teleosts.</title>
        <authorList>
            <person name="Pickett B.D."/>
        </authorList>
    </citation>
    <scope>NUCLEOTIDE SEQUENCE</scope>
    <source>
        <strain evidence="1">HI-2016</strain>
    </source>
</reference>
<dbReference type="EMBL" id="JAFBMS010000001">
    <property type="protein sequence ID" value="KAG9355787.1"/>
    <property type="molecule type" value="Genomic_DNA"/>
</dbReference>
<feature type="non-terminal residue" evidence="1">
    <location>
        <position position="1"/>
    </location>
</feature>
<evidence type="ECO:0000313" key="2">
    <source>
        <dbReference type="Proteomes" id="UP000824540"/>
    </source>
</evidence>
<evidence type="ECO:0000313" key="1">
    <source>
        <dbReference type="EMBL" id="KAG9355787.1"/>
    </source>
</evidence>
<name>A0A8T2PWH2_9TELE</name>
<dbReference type="Proteomes" id="UP000824540">
    <property type="component" value="Unassembled WGS sequence"/>
</dbReference>
<sequence length="150" mass="16924">KSSCTVADRSFSLGMLAEILQSLAGVPGGRAVAGKLSNKLLLILVARVRDDTQNTILLLLREFAQSQSREFQGAVMHFLLKRGIRSQQQSLNYIPPPPSTSPQRKPMESMGRGYFFLIMDRDWRTMLSTASNYNKPHTFKLQHLQHHVSL</sequence>
<accession>A0A8T2PWH2</accession>
<protein>
    <submittedName>
        <fullName evidence="1">Uncharacterized protein</fullName>
    </submittedName>
</protein>
<organism evidence="1 2">
    <name type="scientific">Albula glossodonta</name>
    <name type="common">roundjaw bonefish</name>
    <dbReference type="NCBI Taxonomy" id="121402"/>
    <lineage>
        <taxon>Eukaryota</taxon>
        <taxon>Metazoa</taxon>
        <taxon>Chordata</taxon>
        <taxon>Craniata</taxon>
        <taxon>Vertebrata</taxon>
        <taxon>Euteleostomi</taxon>
        <taxon>Actinopterygii</taxon>
        <taxon>Neopterygii</taxon>
        <taxon>Teleostei</taxon>
        <taxon>Albuliformes</taxon>
        <taxon>Albulidae</taxon>
        <taxon>Albula</taxon>
    </lineage>
</organism>
<comment type="caution">
    <text evidence="1">The sequence shown here is derived from an EMBL/GenBank/DDBJ whole genome shotgun (WGS) entry which is preliminary data.</text>
</comment>
<gene>
    <name evidence="1" type="ORF">JZ751_000629</name>
</gene>
<dbReference type="OrthoDB" id="10584987at2759"/>
<dbReference type="AlphaFoldDB" id="A0A8T2PWH2"/>
<proteinExistence type="predicted"/>